<evidence type="ECO:0000313" key="2">
    <source>
        <dbReference type="EMBL" id="GLD56373.1"/>
    </source>
</evidence>
<accession>A0AAD3R5N9</accession>
<dbReference type="EMBL" id="BRZM01000024">
    <property type="protein sequence ID" value="GLD56373.1"/>
    <property type="molecule type" value="Genomic_DNA"/>
</dbReference>
<gene>
    <name evidence="2" type="ORF">AKAME5_000872500</name>
</gene>
<comment type="caution">
    <text evidence="2">The sequence shown here is derived from an EMBL/GenBank/DDBJ whole genome shotgun (WGS) entry which is preliminary data.</text>
</comment>
<proteinExistence type="predicted"/>
<feature type="compositionally biased region" description="Acidic residues" evidence="1">
    <location>
        <begin position="46"/>
        <end position="55"/>
    </location>
</feature>
<evidence type="ECO:0000256" key="1">
    <source>
        <dbReference type="SAM" id="MobiDB-lite"/>
    </source>
</evidence>
<organism evidence="2 3">
    <name type="scientific">Lates japonicus</name>
    <name type="common">Japanese lates</name>
    <dbReference type="NCBI Taxonomy" id="270547"/>
    <lineage>
        <taxon>Eukaryota</taxon>
        <taxon>Metazoa</taxon>
        <taxon>Chordata</taxon>
        <taxon>Craniata</taxon>
        <taxon>Vertebrata</taxon>
        <taxon>Euteleostomi</taxon>
        <taxon>Actinopterygii</taxon>
        <taxon>Neopterygii</taxon>
        <taxon>Teleostei</taxon>
        <taxon>Neoteleostei</taxon>
        <taxon>Acanthomorphata</taxon>
        <taxon>Carangaria</taxon>
        <taxon>Carangaria incertae sedis</taxon>
        <taxon>Centropomidae</taxon>
        <taxon>Lates</taxon>
    </lineage>
</organism>
<feature type="region of interest" description="Disordered" evidence="1">
    <location>
        <begin position="31"/>
        <end position="55"/>
    </location>
</feature>
<dbReference type="AlphaFoldDB" id="A0AAD3R5N9"/>
<dbReference type="Proteomes" id="UP001279410">
    <property type="component" value="Unassembled WGS sequence"/>
</dbReference>
<sequence length="101" mass="11510">MAVKVKHDASLCEAGQQRGFCSRDSAIETESECSEDRGHMERLKEDNDDDDDDEYYTDQRITEWVLKVNSSLFTTGNDELKSIKPAEEQDQATIKIIYTGD</sequence>
<evidence type="ECO:0000313" key="3">
    <source>
        <dbReference type="Proteomes" id="UP001279410"/>
    </source>
</evidence>
<name>A0AAD3R5N9_LATJO</name>
<protein>
    <submittedName>
        <fullName evidence="2">Uncharacterized protein</fullName>
    </submittedName>
</protein>
<keyword evidence="3" id="KW-1185">Reference proteome</keyword>
<feature type="compositionally biased region" description="Basic and acidic residues" evidence="1">
    <location>
        <begin position="34"/>
        <end position="45"/>
    </location>
</feature>
<reference evidence="2" key="1">
    <citation type="submission" date="2022-08" db="EMBL/GenBank/DDBJ databases">
        <title>Genome sequencing of akame (Lates japonicus).</title>
        <authorList>
            <person name="Hashiguchi Y."/>
            <person name="Takahashi H."/>
        </authorList>
    </citation>
    <scope>NUCLEOTIDE SEQUENCE</scope>
    <source>
        <strain evidence="2">Kochi</strain>
    </source>
</reference>